<evidence type="ECO:0000259" key="1">
    <source>
        <dbReference type="PROSITE" id="PS50987"/>
    </source>
</evidence>
<reference evidence="2 3" key="1">
    <citation type="submission" date="2018-12" db="EMBL/GenBank/DDBJ databases">
        <title>Complete genome sequence of Flaviflexus sp. H23T48.</title>
        <authorList>
            <person name="Bae J.-W."/>
            <person name="Lee J.-Y."/>
        </authorList>
    </citation>
    <scope>NUCLEOTIDE SEQUENCE [LARGE SCALE GENOMIC DNA]</scope>
    <source>
        <strain evidence="2 3">H23T48</strain>
    </source>
</reference>
<dbReference type="InterPro" id="IPR001845">
    <property type="entry name" value="HTH_ArsR_DNA-bd_dom"/>
</dbReference>
<dbReference type="PROSITE" id="PS50987">
    <property type="entry name" value="HTH_ARSR_2"/>
    <property type="match status" value="1"/>
</dbReference>
<sequence length="176" mass="19299">MSDEITRLKAMSHPLRLQILVVMDAMGEARTSDLASEIGAAANKVSYHLSILHSGGFINKRVGDDARETWWSVNETRINPPEPDPSERGSEDGRAASLAILEYLRGRVPDVMDEDQNQSVMLAVAYLTPEQRVAVTEDLSALSQRIREMSEENHANGVGDLYALGAQLLPARAEQG</sequence>
<dbReference type="AlphaFoldDB" id="A0A3Q9G6E6"/>
<dbReference type="Pfam" id="PF01022">
    <property type="entry name" value="HTH_5"/>
    <property type="match status" value="1"/>
</dbReference>
<dbReference type="SUPFAM" id="SSF46785">
    <property type="entry name" value="Winged helix' DNA-binding domain"/>
    <property type="match status" value="1"/>
</dbReference>
<dbReference type="OrthoDB" id="7945987at2"/>
<gene>
    <name evidence="2" type="ORF">EJ997_05185</name>
</gene>
<keyword evidence="3" id="KW-1185">Reference proteome</keyword>
<name>A0A3Q9G6E6_9ACTO</name>
<dbReference type="RefSeq" id="WP_126703633.1">
    <property type="nucleotide sequence ID" value="NZ_CP034593.1"/>
</dbReference>
<dbReference type="EMBL" id="CP034593">
    <property type="protein sequence ID" value="AZQ76827.1"/>
    <property type="molecule type" value="Genomic_DNA"/>
</dbReference>
<evidence type="ECO:0000313" key="2">
    <source>
        <dbReference type="EMBL" id="AZQ76827.1"/>
    </source>
</evidence>
<dbReference type="InterPro" id="IPR036388">
    <property type="entry name" value="WH-like_DNA-bd_sf"/>
</dbReference>
<dbReference type="CDD" id="cd00090">
    <property type="entry name" value="HTH_ARSR"/>
    <property type="match status" value="1"/>
</dbReference>
<protein>
    <submittedName>
        <fullName evidence="2">ArsR family transcriptional regulator</fullName>
    </submittedName>
</protein>
<dbReference type="InterPro" id="IPR011991">
    <property type="entry name" value="ArsR-like_HTH"/>
</dbReference>
<dbReference type="InterPro" id="IPR036390">
    <property type="entry name" value="WH_DNA-bd_sf"/>
</dbReference>
<accession>A0A3Q9G6E6</accession>
<feature type="domain" description="HTH arsR-type" evidence="1">
    <location>
        <begin position="1"/>
        <end position="93"/>
    </location>
</feature>
<dbReference type="KEGG" id="flh:EJ997_05185"/>
<organism evidence="2 3">
    <name type="scientific">Flaviflexus ciconiae</name>
    <dbReference type="NCBI Taxonomy" id="2496867"/>
    <lineage>
        <taxon>Bacteria</taxon>
        <taxon>Bacillati</taxon>
        <taxon>Actinomycetota</taxon>
        <taxon>Actinomycetes</taxon>
        <taxon>Actinomycetales</taxon>
        <taxon>Actinomycetaceae</taxon>
        <taxon>Flaviflexus</taxon>
    </lineage>
</organism>
<dbReference type="SMART" id="SM00418">
    <property type="entry name" value="HTH_ARSR"/>
    <property type="match status" value="1"/>
</dbReference>
<evidence type="ECO:0000313" key="3">
    <source>
        <dbReference type="Proteomes" id="UP000280344"/>
    </source>
</evidence>
<proteinExistence type="predicted"/>
<dbReference type="Proteomes" id="UP000280344">
    <property type="component" value="Chromosome"/>
</dbReference>
<dbReference type="Gene3D" id="1.10.10.10">
    <property type="entry name" value="Winged helix-like DNA-binding domain superfamily/Winged helix DNA-binding domain"/>
    <property type="match status" value="1"/>
</dbReference>
<dbReference type="GO" id="GO:0003700">
    <property type="term" value="F:DNA-binding transcription factor activity"/>
    <property type="evidence" value="ECO:0007669"/>
    <property type="project" value="InterPro"/>
</dbReference>